<evidence type="ECO:0000256" key="1">
    <source>
        <dbReference type="SAM" id="MobiDB-lite"/>
    </source>
</evidence>
<dbReference type="Pfam" id="PF07530">
    <property type="entry name" value="PRE_C2HC"/>
    <property type="match status" value="1"/>
</dbReference>
<accession>A0A8X6VYB1</accession>
<dbReference type="PANTHER" id="PTHR33273">
    <property type="entry name" value="DOMAIN-CONTAINING PROTEIN, PUTATIVE-RELATED"/>
    <property type="match status" value="1"/>
</dbReference>
<dbReference type="InterPro" id="IPR036691">
    <property type="entry name" value="Endo/exonu/phosph_ase_sf"/>
</dbReference>
<dbReference type="Gene3D" id="3.60.10.10">
    <property type="entry name" value="Endonuclease/exonuclease/phosphatase"/>
    <property type="match status" value="1"/>
</dbReference>
<dbReference type="SMART" id="SM00596">
    <property type="entry name" value="PRE_C2HC"/>
    <property type="match status" value="1"/>
</dbReference>
<dbReference type="PANTHER" id="PTHR33273:SF2">
    <property type="entry name" value="ENDONUCLEASE_EXONUCLEASE_PHOSPHATASE DOMAIN-CONTAINING PROTEIN"/>
    <property type="match status" value="1"/>
</dbReference>
<protein>
    <submittedName>
        <fullName evidence="3">Probable RNA-directed DNA polymerase from transposon X-element</fullName>
    </submittedName>
</protein>
<dbReference type="AlphaFoldDB" id="A0A8X6VYB1"/>
<evidence type="ECO:0000313" key="3">
    <source>
        <dbReference type="EMBL" id="GFY24685.1"/>
    </source>
</evidence>
<evidence type="ECO:0000259" key="2">
    <source>
        <dbReference type="SMART" id="SM00596"/>
    </source>
</evidence>
<dbReference type="InterPro" id="IPR005135">
    <property type="entry name" value="Endo/exonuclease/phosphatase"/>
</dbReference>
<keyword evidence="3" id="KW-0808">Transferase</keyword>
<comment type="caution">
    <text evidence="3">The sequence shown here is derived from an EMBL/GenBank/DDBJ whole genome shotgun (WGS) entry which is preliminary data.</text>
</comment>
<proteinExistence type="predicted"/>
<evidence type="ECO:0000313" key="4">
    <source>
        <dbReference type="Proteomes" id="UP000887159"/>
    </source>
</evidence>
<dbReference type="Pfam" id="PF03372">
    <property type="entry name" value="Exo_endo_phos"/>
    <property type="match status" value="1"/>
</dbReference>
<feature type="compositionally biased region" description="Acidic residues" evidence="1">
    <location>
        <begin position="155"/>
        <end position="168"/>
    </location>
</feature>
<dbReference type="SUPFAM" id="SSF56219">
    <property type="entry name" value="DNase I-like"/>
    <property type="match status" value="1"/>
</dbReference>
<feature type="domain" description="Pre-C2HC" evidence="2">
    <location>
        <begin position="297"/>
        <end position="365"/>
    </location>
</feature>
<name>A0A8X6VYB1_TRICX</name>
<keyword evidence="3" id="KW-0695">RNA-directed DNA polymerase</keyword>
<organism evidence="3 4">
    <name type="scientific">Trichonephila clavipes</name>
    <name type="common">Golden silk orbweaver</name>
    <name type="synonym">Nephila clavipes</name>
    <dbReference type="NCBI Taxonomy" id="2585209"/>
    <lineage>
        <taxon>Eukaryota</taxon>
        <taxon>Metazoa</taxon>
        <taxon>Ecdysozoa</taxon>
        <taxon>Arthropoda</taxon>
        <taxon>Chelicerata</taxon>
        <taxon>Arachnida</taxon>
        <taxon>Araneae</taxon>
        <taxon>Araneomorphae</taxon>
        <taxon>Entelegynae</taxon>
        <taxon>Araneoidea</taxon>
        <taxon>Nephilidae</taxon>
        <taxon>Trichonephila</taxon>
    </lineage>
</organism>
<dbReference type="EMBL" id="BMAU01021369">
    <property type="protein sequence ID" value="GFY24685.1"/>
    <property type="molecule type" value="Genomic_DNA"/>
</dbReference>
<dbReference type="InterPro" id="IPR006579">
    <property type="entry name" value="Pre_C2HC_dom"/>
</dbReference>
<feature type="region of interest" description="Disordered" evidence="1">
    <location>
        <begin position="108"/>
        <end position="204"/>
    </location>
</feature>
<dbReference type="GO" id="GO:0003964">
    <property type="term" value="F:RNA-directed DNA polymerase activity"/>
    <property type="evidence" value="ECO:0007669"/>
    <property type="project" value="UniProtKB-KW"/>
</dbReference>
<sequence length="910" mass="102331">MSAPRTDVASSIKVGDLFTLEPMSFDAIAANDYLEKCTTCIESEDLCDVLEEILVTLDDPDLPNTPERLRLVNSIQWTALKCSRKSIRLQNKEFKDYIRDIERLNRVPTEASPASQLKQVASGIKQTPSKKQAKSERKLPPTSTSPRHIEGAESSMEEGETSAEESSDEVSKKPVKPVIAPSSPAAKAVESTSAPGTSEKDDGYTFVGQNGRRIAPIVIDSQSNATELLDQIGKFCDTPLEGRFENGKLRVFPASTEEHRLIQKFISDKKLRSHTFEMAHNKQLKVVLRGLPTDLNQEELMSELHSFGFQPNHISLLRNRKTNTNMPLFLVTLPKSPESRGIFNIKTIGFFRVAVEPLNKSTMPPQCYRCQEFFHHSRFCARAPKCLKCSGGHLTSDCTKSAKAPVNCANCSGPHPANFSGCPRNPINTKTNKSKSTKNVWQERAAARKDNKKQPTTPSFAEVVKRGTNNNSLDAKEVMTQMAQMMSHWNANGLKTNLEELKDCIIDYNPDVIGIQETHLRPADRVSIPNYTCHRSDRTTHRGGGTALFVKNSIRHHAILNVSNTFENSSVILQLGNNSKITVACIYRPPHGSINTTELDAILIHSNKAFLFGDFNARHPSWNPGRANSNGNILCNWAVGSALDILAPDTPTHFNSRHSNAILDIGFAVNLSHTEIFTINTLSSDHNPVIFDFVTNNVLPPILRTLKTTNWIKFQEIIYHTNPGNPRIDDLDLAVQNFTSNISNAISASISTRLITTPHLRLPENIRELIRAKNRFRKLWNDTRYPPYKREVNALIRQIRREIQEHKNRTWKDFLLTLNPEDNSLYNLHRKFSKRHIPLPPLHGPGGMAYSDFEKAEAFKDTLEVTFQENEEPYCDDKIEEVESLVSMTISTTSQHARPLSLPLRGQRHY</sequence>
<keyword evidence="4" id="KW-1185">Reference proteome</keyword>
<reference evidence="3" key="1">
    <citation type="submission" date="2020-08" db="EMBL/GenBank/DDBJ databases">
        <title>Multicomponent nature underlies the extraordinary mechanical properties of spider dragline silk.</title>
        <authorList>
            <person name="Kono N."/>
            <person name="Nakamura H."/>
            <person name="Mori M."/>
            <person name="Yoshida Y."/>
            <person name="Ohtoshi R."/>
            <person name="Malay A.D."/>
            <person name="Moran D.A.P."/>
            <person name="Tomita M."/>
            <person name="Numata K."/>
            <person name="Arakawa K."/>
        </authorList>
    </citation>
    <scope>NUCLEOTIDE SEQUENCE</scope>
</reference>
<dbReference type="Proteomes" id="UP000887159">
    <property type="component" value="Unassembled WGS sequence"/>
</dbReference>
<keyword evidence="3" id="KW-0548">Nucleotidyltransferase</keyword>
<feature type="compositionally biased region" description="Polar residues" evidence="1">
    <location>
        <begin position="112"/>
        <end position="130"/>
    </location>
</feature>
<feature type="region of interest" description="Disordered" evidence="1">
    <location>
        <begin position="422"/>
        <end position="459"/>
    </location>
</feature>
<gene>
    <name evidence="3" type="primary">X-element ORF2</name>
    <name evidence="3" type="ORF">TNCV_1017311</name>
</gene>